<dbReference type="Pfam" id="PF01025">
    <property type="entry name" value="GrpE"/>
    <property type="match status" value="1"/>
</dbReference>
<keyword evidence="15" id="KW-1185">Reference proteome</keyword>
<dbReference type="InterPro" id="IPR000740">
    <property type="entry name" value="GrpE"/>
</dbReference>
<dbReference type="NCBIfam" id="NF010748">
    <property type="entry name" value="PRK14150.1"/>
    <property type="match status" value="1"/>
</dbReference>
<keyword evidence="6 10" id="KW-0143">Chaperone</keyword>
<evidence type="ECO:0000313" key="14">
    <source>
        <dbReference type="EMBL" id="MBB5354539.1"/>
    </source>
</evidence>
<dbReference type="GO" id="GO:0005737">
    <property type="term" value="C:cytoplasm"/>
    <property type="evidence" value="ECO:0007669"/>
    <property type="project" value="UniProtKB-SubCell"/>
</dbReference>
<gene>
    <name evidence="10" type="primary">grpE</name>
    <name evidence="14" type="ORF">HNR43_000495</name>
</gene>
<accession>A0A7W8N5K3</accession>
<comment type="function">
    <text evidence="7 10 11">Participates actively in the response to hyperosmotic and heat shock by preventing the aggregation of stress-denatured proteins, in association with DnaK and GrpE. It is the nucleotide exchange factor for DnaK and may function as a thermosensor. Unfolded proteins bind initially to DnaJ; upon interaction with the DnaJ-bound protein, DnaK hydrolyzes its bound ATP, resulting in the formation of a stable complex. GrpE releases ADP from DnaK; ATP binding to DnaK triggers the release of the substrate protein, thus completing the reaction cycle. Several rounds of ATP-dependent interactions between DnaJ, DnaK and GrpE are required for fully efficient folding.</text>
</comment>
<evidence type="ECO:0000256" key="10">
    <source>
        <dbReference type="HAMAP-Rule" id="MF_01151"/>
    </source>
</evidence>
<dbReference type="GO" id="GO:0006457">
    <property type="term" value="P:protein folding"/>
    <property type="evidence" value="ECO:0007669"/>
    <property type="project" value="InterPro"/>
</dbReference>
<dbReference type="GO" id="GO:0000774">
    <property type="term" value="F:adenyl-nucleotide exchange factor activity"/>
    <property type="evidence" value="ECO:0007669"/>
    <property type="project" value="InterPro"/>
</dbReference>
<dbReference type="RefSeq" id="WP_183240961.1">
    <property type="nucleotide sequence ID" value="NZ_JACHEQ010000002.1"/>
</dbReference>
<sequence length="194" mass="22749">MEKEQRTYDETVEQQNEDAQNAQAQEEQMQSEEVQQEEKDELSLAYEKIAQLEAKLAETENRYLRLHADFDNYRRRVRLDMEAAEKYRAQSLVSDLLPILDNFERALQVQVEDEKAKSLLQGMEMVYRALIEALKREGVEAIESVGKPFDPHVHQAVMQVDDQNYEPNTVVEEFQKGYKLKDRVIRPAMVKVNQ</sequence>
<evidence type="ECO:0000256" key="3">
    <source>
        <dbReference type="ARBA" id="ARBA00011738"/>
    </source>
</evidence>
<evidence type="ECO:0000313" key="15">
    <source>
        <dbReference type="Proteomes" id="UP000583699"/>
    </source>
</evidence>
<evidence type="ECO:0000256" key="12">
    <source>
        <dbReference type="RuleBase" id="RU004478"/>
    </source>
</evidence>
<dbReference type="SUPFAM" id="SSF58014">
    <property type="entry name" value="Coiled-coil domain of nucleotide exchange factor GrpE"/>
    <property type="match status" value="1"/>
</dbReference>
<dbReference type="PANTHER" id="PTHR21237">
    <property type="entry name" value="GRPE PROTEIN"/>
    <property type="match status" value="1"/>
</dbReference>
<dbReference type="InterPro" id="IPR013805">
    <property type="entry name" value="GrpE_CC"/>
</dbReference>
<feature type="compositionally biased region" description="Low complexity" evidence="13">
    <location>
        <begin position="17"/>
        <end position="33"/>
    </location>
</feature>
<dbReference type="NCBIfam" id="NF010738">
    <property type="entry name" value="PRK14140.1"/>
    <property type="match status" value="1"/>
</dbReference>
<evidence type="ECO:0000256" key="6">
    <source>
        <dbReference type="ARBA" id="ARBA00023186"/>
    </source>
</evidence>
<evidence type="ECO:0000256" key="13">
    <source>
        <dbReference type="SAM" id="MobiDB-lite"/>
    </source>
</evidence>
<dbReference type="GO" id="GO:0051087">
    <property type="term" value="F:protein-folding chaperone binding"/>
    <property type="evidence" value="ECO:0007669"/>
    <property type="project" value="InterPro"/>
</dbReference>
<dbReference type="FunFam" id="3.90.20.20:FF:000002">
    <property type="entry name" value="Protein GrpE"/>
    <property type="match status" value="1"/>
</dbReference>
<dbReference type="AlphaFoldDB" id="A0A7W8N5K3"/>
<dbReference type="GO" id="GO:0051082">
    <property type="term" value="F:unfolded protein binding"/>
    <property type="evidence" value="ECO:0007669"/>
    <property type="project" value="TreeGrafter"/>
</dbReference>
<evidence type="ECO:0000256" key="2">
    <source>
        <dbReference type="ARBA" id="ARBA00009054"/>
    </source>
</evidence>
<comment type="caution">
    <text evidence="14">The sequence shown here is derived from an EMBL/GenBank/DDBJ whole genome shotgun (WGS) entry which is preliminary data.</text>
</comment>
<feature type="region of interest" description="Disordered" evidence="13">
    <location>
        <begin position="1"/>
        <end position="39"/>
    </location>
</feature>
<evidence type="ECO:0000256" key="5">
    <source>
        <dbReference type="ARBA" id="ARBA00023016"/>
    </source>
</evidence>
<keyword evidence="5 10" id="KW-0346">Stress response</keyword>
<dbReference type="PROSITE" id="PS01071">
    <property type="entry name" value="GRPE"/>
    <property type="match status" value="1"/>
</dbReference>
<dbReference type="Gene3D" id="2.30.22.10">
    <property type="entry name" value="Head domain of nucleotide exchange factor GrpE"/>
    <property type="match status" value="1"/>
</dbReference>
<dbReference type="FunFam" id="2.30.22.10:FF:000001">
    <property type="entry name" value="Protein GrpE"/>
    <property type="match status" value="1"/>
</dbReference>
<proteinExistence type="inferred from homology"/>
<dbReference type="PANTHER" id="PTHR21237:SF23">
    <property type="entry name" value="GRPE PROTEIN HOMOLOG, MITOCHONDRIAL"/>
    <property type="match status" value="1"/>
</dbReference>
<dbReference type="EMBL" id="JACHEQ010000002">
    <property type="protein sequence ID" value="MBB5354539.1"/>
    <property type="molecule type" value="Genomic_DNA"/>
</dbReference>
<comment type="similarity">
    <text evidence="2 10 12">Belongs to the GrpE family.</text>
</comment>
<organism evidence="14 15">
    <name type="scientific">Anoxybacillus mongoliensis</name>
    <dbReference type="NCBI Taxonomy" id="452565"/>
    <lineage>
        <taxon>Bacteria</taxon>
        <taxon>Bacillati</taxon>
        <taxon>Bacillota</taxon>
        <taxon>Bacilli</taxon>
        <taxon>Bacillales</taxon>
        <taxon>Anoxybacillaceae</taxon>
        <taxon>Anoxybacillus</taxon>
    </lineage>
</organism>
<evidence type="ECO:0000256" key="4">
    <source>
        <dbReference type="ARBA" id="ARBA00022490"/>
    </source>
</evidence>
<evidence type="ECO:0000256" key="7">
    <source>
        <dbReference type="ARBA" id="ARBA00053401"/>
    </source>
</evidence>
<evidence type="ECO:0000256" key="1">
    <source>
        <dbReference type="ARBA" id="ARBA00004496"/>
    </source>
</evidence>
<keyword evidence="4 10" id="KW-0963">Cytoplasm</keyword>
<dbReference type="CDD" id="cd00446">
    <property type="entry name" value="GrpE"/>
    <property type="match status" value="1"/>
</dbReference>
<evidence type="ECO:0000256" key="8">
    <source>
        <dbReference type="ARBA" id="ARBA00072274"/>
    </source>
</evidence>
<evidence type="ECO:0000256" key="9">
    <source>
        <dbReference type="ARBA" id="ARBA00076414"/>
    </source>
</evidence>
<dbReference type="GO" id="GO:0042803">
    <property type="term" value="F:protein homodimerization activity"/>
    <property type="evidence" value="ECO:0007669"/>
    <property type="project" value="InterPro"/>
</dbReference>
<name>A0A7W8N5K3_9BACL</name>
<reference evidence="14 15" key="1">
    <citation type="submission" date="2020-08" db="EMBL/GenBank/DDBJ databases">
        <title>Genomic Encyclopedia of Type Strains, Phase IV (KMG-IV): sequencing the most valuable type-strain genomes for metagenomic binning, comparative biology and taxonomic classification.</title>
        <authorList>
            <person name="Goeker M."/>
        </authorList>
    </citation>
    <scope>NUCLEOTIDE SEQUENCE [LARGE SCALE GENOMIC DNA]</scope>
    <source>
        <strain evidence="14 15">DSM 19169</strain>
    </source>
</reference>
<dbReference type="SUPFAM" id="SSF51064">
    <property type="entry name" value="Head domain of nucleotide exchange factor GrpE"/>
    <property type="match status" value="1"/>
</dbReference>
<comment type="subunit">
    <text evidence="3 10">Homodimer.</text>
</comment>
<comment type="subcellular location">
    <subcellularLocation>
        <location evidence="1 10">Cytoplasm</location>
    </subcellularLocation>
</comment>
<dbReference type="Proteomes" id="UP000583699">
    <property type="component" value="Unassembled WGS sequence"/>
</dbReference>
<dbReference type="InterPro" id="IPR009012">
    <property type="entry name" value="GrpE_head"/>
</dbReference>
<protein>
    <recommendedName>
        <fullName evidence="8 10">Protein GrpE</fullName>
    </recommendedName>
    <alternativeName>
        <fullName evidence="9 10">HSP-70 cofactor</fullName>
    </alternativeName>
</protein>
<dbReference type="HAMAP" id="MF_01151">
    <property type="entry name" value="GrpE"/>
    <property type="match status" value="1"/>
</dbReference>
<evidence type="ECO:0000256" key="11">
    <source>
        <dbReference type="RuleBase" id="RU000639"/>
    </source>
</evidence>
<dbReference type="PRINTS" id="PR00773">
    <property type="entry name" value="GRPEPROTEIN"/>
</dbReference>
<dbReference type="Gene3D" id="3.90.20.20">
    <property type="match status" value="1"/>
</dbReference>